<evidence type="ECO:0000256" key="2">
    <source>
        <dbReference type="ARBA" id="ARBA00023002"/>
    </source>
</evidence>
<keyword evidence="4" id="KW-0443">Lipid metabolism</keyword>
<dbReference type="SUPFAM" id="SSF51735">
    <property type="entry name" value="NAD(P)-binding Rossmann-fold domains"/>
    <property type="match status" value="1"/>
</dbReference>
<organism evidence="6 7">
    <name type="scientific">Streptomyces cylindrosporus</name>
    <dbReference type="NCBI Taxonomy" id="2927583"/>
    <lineage>
        <taxon>Bacteria</taxon>
        <taxon>Bacillati</taxon>
        <taxon>Actinomycetota</taxon>
        <taxon>Actinomycetes</taxon>
        <taxon>Kitasatosporales</taxon>
        <taxon>Streptomycetaceae</taxon>
        <taxon>Streptomyces</taxon>
    </lineage>
</organism>
<dbReference type="CDD" id="cd05233">
    <property type="entry name" value="SDR_c"/>
    <property type="match status" value="1"/>
</dbReference>
<dbReference type="EMBL" id="JALDAY010000006">
    <property type="protein sequence ID" value="MCI3273658.1"/>
    <property type="molecule type" value="Genomic_DNA"/>
</dbReference>
<evidence type="ECO:0000256" key="5">
    <source>
        <dbReference type="ARBA" id="ARBA00023221"/>
    </source>
</evidence>
<evidence type="ECO:0000256" key="3">
    <source>
        <dbReference type="ARBA" id="ARBA00023027"/>
    </source>
</evidence>
<name>A0ABS9Y8U7_9ACTN</name>
<dbReference type="Pfam" id="PF13561">
    <property type="entry name" value="adh_short_C2"/>
    <property type="match status" value="1"/>
</dbReference>
<keyword evidence="3" id="KW-0520">NAD</keyword>
<dbReference type="InterPro" id="IPR002347">
    <property type="entry name" value="SDR_fam"/>
</dbReference>
<accession>A0ABS9Y8U7</accession>
<dbReference type="RefSeq" id="WP_242766905.1">
    <property type="nucleotide sequence ID" value="NZ_JALDAY010000006.1"/>
</dbReference>
<dbReference type="Gene3D" id="3.40.50.720">
    <property type="entry name" value="NAD(P)-binding Rossmann-like Domain"/>
    <property type="match status" value="1"/>
</dbReference>
<dbReference type="PRINTS" id="PR00081">
    <property type="entry name" value="GDHRDH"/>
</dbReference>
<evidence type="ECO:0000313" key="7">
    <source>
        <dbReference type="Proteomes" id="UP001165269"/>
    </source>
</evidence>
<reference evidence="6" key="1">
    <citation type="submission" date="2022-03" db="EMBL/GenBank/DDBJ databases">
        <title>Streptomyces 7R015 and 7R016 isolated from Barleria lupulina in Thailand.</title>
        <authorList>
            <person name="Kanchanasin P."/>
            <person name="Phongsopitanun W."/>
            <person name="Tanasupawat S."/>
        </authorList>
    </citation>
    <scope>NUCLEOTIDE SEQUENCE</scope>
    <source>
        <strain evidence="6">7R015</strain>
    </source>
</reference>
<dbReference type="PRINTS" id="PR00080">
    <property type="entry name" value="SDRFAMILY"/>
</dbReference>
<protein>
    <submittedName>
        <fullName evidence="6">SDR family oxidoreductase</fullName>
    </submittedName>
</protein>
<evidence type="ECO:0000256" key="4">
    <source>
        <dbReference type="ARBA" id="ARBA00023098"/>
    </source>
</evidence>
<dbReference type="PANTHER" id="PTHR43180:SF28">
    <property type="entry name" value="NAD(P)-BINDING ROSSMANN-FOLD SUPERFAMILY PROTEIN"/>
    <property type="match status" value="1"/>
</dbReference>
<gene>
    <name evidence="6" type="ORF">MQP27_21440</name>
</gene>
<dbReference type="NCBIfam" id="NF005559">
    <property type="entry name" value="PRK07231.1"/>
    <property type="match status" value="1"/>
</dbReference>
<dbReference type="PANTHER" id="PTHR43180">
    <property type="entry name" value="3-OXOACYL-(ACYL-CARRIER-PROTEIN) REDUCTASE (AFU_ORTHOLOGUE AFUA_6G11210)"/>
    <property type="match status" value="1"/>
</dbReference>
<comment type="caution">
    <text evidence="6">The sequence shown here is derived from an EMBL/GenBank/DDBJ whole genome shotgun (WGS) entry which is preliminary data.</text>
</comment>
<dbReference type="Proteomes" id="UP001165269">
    <property type="component" value="Unassembled WGS sequence"/>
</dbReference>
<keyword evidence="5" id="KW-0753">Steroid metabolism</keyword>
<comment type="similarity">
    <text evidence="1">Belongs to the short-chain dehydrogenases/reductases (SDR) family.</text>
</comment>
<keyword evidence="2" id="KW-0560">Oxidoreductase</keyword>
<proteinExistence type="inferred from homology"/>
<dbReference type="InterPro" id="IPR036291">
    <property type="entry name" value="NAD(P)-bd_dom_sf"/>
</dbReference>
<evidence type="ECO:0000256" key="1">
    <source>
        <dbReference type="ARBA" id="ARBA00006484"/>
    </source>
</evidence>
<evidence type="ECO:0000313" key="6">
    <source>
        <dbReference type="EMBL" id="MCI3273658.1"/>
    </source>
</evidence>
<sequence length="265" mass="26873">MVSAPAAGTVAVVTGGASGLGRASVERLLADGARVVVADVDRDAGEALAKELGADVRFRYTDVAVPEQVRDLVAVAVGEFGGLHLMVNNAGVSGAMHASLLEEDFADFQRVLSVNLLGVMTGTREAARHMAAHGGGSIVNISSVGGVQAGPSVLTYRASKAAVIHFTKCAALDLAEHGIRVNCVAPGGIPTGLLASATATDEMTDRIRAHMAAMQPLPRPGTPEDVAEAVAYLGGDRSQHVTGTVLTIDGGTTAGLKPTRPAPAP</sequence>
<keyword evidence="7" id="KW-1185">Reference proteome</keyword>